<feature type="transmembrane region" description="Helical" evidence="1">
    <location>
        <begin position="204"/>
        <end position="237"/>
    </location>
</feature>
<protein>
    <submittedName>
        <fullName evidence="2">Uncharacterized protein</fullName>
    </submittedName>
</protein>
<reference evidence="2 3" key="1">
    <citation type="submission" date="2018-08" db="EMBL/GenBank/DDBJ databases">
        <authorList>
            <person name="Laetsch R D."/>
            <person name="Stevens L."/>
            <person name="Kumar S."/>
            <person name="Blaxter L. M."/>
        </authorList>
    </citation>
    <scope>NUCLEOTIDE SEQUENCE [LARGE SCALE GENOMIC DNA]</scope>
</reference>
<dbReference type="AlphaFoldDB" id="A0A3P6VC49"/>
<keyword evidence="3" id="KW-1185">Reference proteome</keyword>
<keyword evidence="1" id="KW-0812">Transmembrane</keyword>
<dbReference type="EMBL" id="UYRX01000973">
    <property type="protein sequence ID" value="VDK87464.1"/>
    <property type="molecule type" value="Genomic_DNA"/>
</dbReference>
<evidence type="ECO:0000256" key="1">
    <source>
        <dbReference type="SAM" id="Phobius"/>
    </source>
</evidence>
<dbReference type="OrthoDB" id="5799527at2759"/>
<feature type="transmembrane region" description="Helical" evidence="1">
    <location>
        <begin position="172"/>
        <end position="192"/>
    </location>
</feature>
<keyword evidence="1" id="KW-1133">Transmembrane helix</keyword>
<gene>
    <name evidence="2" type="ORF">NLS_LOCUS8163</name>
</gene>
<organism evidence="2 3">
    <name type="scientific">Litomosoides sigmodontis</name>
    <name type="common">Filarial nematode worm</name>
    <dbReference type="NCBI Taxonomy" id="42156"/>
    <lineage>
        <taxon>Eukaryota</taxon>
        <taxon>Metazoa</taxon>
        <taxon>Ecdysozoa</taxon>
        <taxon>Nematoda</taxon>
        <taxon>Chromadorea</taxon>
        <taxon>Rhabditida</taxon>
        <taxon>Spirurina</taxon>
        <taxon>Spiruromorpha</taxon>
        <taxon>Filarioidea</taxon>
        <taxon>Onchocercidae</taxon>
        <taxon>Litomosoides</taxon>
    </lineage>
</organism>
<sequence length="348" mass="39991">MQRENSEEYRKRDEIRKKNSTRQKCERMWHIGEGLLTIDSGVVYVMLYVCTSPMCVGVMLGREECNSIRRLANKQADVWTPSHPDWYVVVDTTFHVFRGNSRFTSDVLDDRPLPSTLYIAQFNDNDPKFIFFKLCHAQKAAVAVAGFGMSSIILIFISAFFEFDWYNHKTGIDVMALAFLFMYLGIGVLVHYQVIVGIKKQASYYLLPFIVSYIITIDTEALFIFQEIFYTVVWYFSIHMLHIQSPSLDYSFNAESSVFYLFSITILLIIIIFQLFMLKAVCQCRYYLSCKEIHLTALKVAESSRTKYPGIHVVFTSPTFNGNHVVNIANNNRIADGAAIEQGINSTC</sequence>
<feature type="transmembrane region" description="Helical" evidence="1">
    <location>
        <begin position="140"/>
        <end position="160"/>
    </location>
</feature>
<keyword evidence="1" id="KW-0472">Membrane</keyword>
<proteinExistence type="predicted"/>
<dbReference type="Proteomes" id="UP000277928">
    <property type="component" value="Unassembled WGS sequence"/>
</dbReference>
<name>A0A3P6VC49_LITSI</name>
<feature type="transmembrane region" description="Helical" evidence="1">
    <location>
        <begin position="257"/>
        <end position="278"/>
    </location>
</feature>
<evidence type="ECO:0000313" key="2">
    <source>
        <dbReference type="EMBL" id="VDK87464.1"/>
    </source>
</evidence>
<accession>A0A3P6VC49</accession>
<evidence type="ECO:0000313" key="3">
    <source>
        <dbReference type="Proteomes" id="UP000277928"/>
    </source>
</evidence>